<dbReference type="EMBL" id="CP015136">
    <property type="protein sequence ID" value="AMY07490.1"/>
    <property type="molecule type" value="Genomic_DNA"/>
</dbReference>
<dbReference type="OrthoDB" id="9773332at2"/>
<evidence type="ECO:0008006" key="3">
    <source>
        <dbReference type="Google" id="ProtNLM"/>
    </source>
</evidence>
<gene>
    <name evidence="1" type="ORF">LuPra_00663</name>
</gene>
<name>A0A143PGT8_LUTPR</name>
<dbReference type="GO" id="GO:0006281">
    <property type="term" value="P:DNA repair"/>
    <property type="evidence" value="ECO:0007669"/>
    <property type="project" value="InterPro"/>
</dbReference>
<evidence type="ECO:0000313" key="1">
    <source>
        <dbReference type="EMBL" id="AMY07490.1"/>
    </source>
</evidence>
<reference evidence="2" key="2">
    <citation type="submission" date="2016-04" db="EMBL/GenBank/DDBJ databases">
        <title>First Complete Genome Sequence of a Subdivision 6 Acidobacterium.</title>
        <authorList>
            <person name="Huang S."/>
            <person name="Vieira S."/>
            <person name="Bunk B."/>
            <person name="Riedel T."/>
            <person name="Sproeer C."/>
            <person name="Overmann J."/>
        </authorList>
    </citation>
    <scope>NUCLEOTIDE SEQUENCE [LARGE SCALE GENOMIC DNA]</scope>
    <source>
        <strain evidence="2">DSM 100886 HEG_-6_39</strain>
    </source>
</reference>
<keyword evidence="2" id="KW-1185">Reference proteome</keyword>
<dbReference type="GO" id="GO:0003824">
    <property type="term" value="F:catalytic activity"/>
    <property type="evidence" value="ECO:0007669"/>
    <property type="project" value="InterPro"/>
</dbReference>
<evidence type="ECO:0000313" key="2">
    <source>
        <dbReference type="Proteomes" id="UP000076079"/>
    </source>
</evidence>
<dbReference type="InterPro" id="IPR011257">
    <property type="entry name" value="DNA_glycosylase"/>
</dbReference>
<protein>
    <recommendedName>
        <fullName evidence="3">TIGR02757 family protein</fullName>
    </recommendedName>
</protein>
<dbReference type="SUPFAM" id="SSF48150">
    <property type="entry name" value="DNA-glycosylase"/>
    <property type="match status" value="1"/>
</dbReference>
<dbReference type="STRING" id="1855912.LuPra_00663"/>
<dbReference type="Pfam" id="PF09674">
    <property type="entry name" value="DUF2400"/>
    <property type="match status" value="1"/>
</dbReference>
<dbReference type="Proteomes" id="UP000076079">
    <property type="component" value="Chromosome"/>
</dbReference>
<dbReference type="AlphaFoldDB" id="A0A143PGT8"/>
<sequence>MPSVLRLRADDLARLRGELDRLHDTYNVPDSAADPVQFVWRYDDPRDREVVAAIASGLAFGRLASVLASVERVLALLGPHPAAYLETLDVRVAREALAEVVHRWTRGDDLVALLVILRQLRARHGSLEGAFLAGDDPGSEDVSTGLEAFCASACAVDVREAYGGARRGRLGVQYFFPRPSLGSACKRLNLFARWMVRQDAIDPGGWSGVSRSRLVIPLDTHTIRVGRCLRLTRYTSPGWRMAADITATLRRVDPDDPVRFDFSLCHMSMMGACGWERNVGNAQCPLRAFCRPARAPRTSGR</sequence>
<dbReference type="NCBIfam" id="TIGR02757">
    <property type="entry name" value="TIGR02757 family protein"/>
    <property type="match status" value="1"/>
</dbReference>
<dbReference type="KEGG" id="abac:LuPra_00663"/>
<dbReference type="RefSeq" id="WP_110169435.1">
    <property type="nucleotide sequence ID" value="NZ_CP015136.1"/>
</dbReference>
<organism evidence="1 2">
    <name type="scientific">Luteitalea pratensis</name>
    <dbReference type="NCBI Taxonomy" id="1855912"/>
    <lineage>
        <taxon>Bacteria</taxon>
        <taxon>Pseudomonadati</taxon>
        <taxon>Acidobacteriota</taxon>
        <taxon>Vicinamibacteria</taxon>
        <taxon>Vicinamibacterales</taxon>
        <taxon>Vicinamibacteraceae</taxon>
        <taxon>Luteitalea</taxon>
    </lineage>
</organism>
<accession>A0A143PGT8</accession>
<reference evidence="1 2" key="1">
    <citation type="journal article" date="2016" name="Genome Announc.">
        <title>First Complete Genome Sequence of a Subdivision 6 Acidobacterium Strain.</title>
        <authorList>
            <person name="Huang S."/>
            <person name="Vieira S."/>
            <person name="Bunk B."/>
            <person name="Riedel T."/>
            <person name="Sproer C."/>
            <person name="Overmann J."/>
        </authorList>
    </citation>
    <scope>NUCLEOTIDE SEQUENCE [LARGE SCALE GENOMIC DNA]</scope>
    <source>
        <strain evidence="2">DSM 100886 HEG_-6_39</strain>
    </source>
</reference>
<proteinExistence type="predicted"/>
<dbReference type="InterPro" id="IPR014127">
    <property type="entry name" value="CHP02757"/>
</dbReference>